<evidence type="ECO:0000313" key="2">
    <source>
        <dbReference type="EMBL" id="MCL6270018.1"/>
    </source>
</evidence>
<gene>
    <name evidence="2" type="ORF">M3P05_08730</name>
</gene>
<sequence>MALLILNGGYYLYLQRAEEPLSAENANSGEQVLEGENGVTTITLLSEAVAAGKAQKIEQPVKVAESEAVKAEPRLCTSIGAFKEESEALQIQQRLMASGIGSEIKPEKVPAASNYWVYIQPLPDRSRATQKYRELKAQGIDSYLMTDGEMKNAISLGLFSKEKLANRLLEKHQSRGDDVALKEVPRFKFEYWVHIKPEDRELFGKELWDGLKESYEFAEKHDNLCEDGIATTR</sequence>
<dbReference type="Pfam" id="PF05036">
    <property type="entry name" value="SPOR"/>
    <property type="match status" value="1"/>
</dbReference>
<evidence type="ECO:0000313" key="3">
    <source>
        <dbReference type="Proteomes" id="UP001203338"/>
    </source>
</evidence>
<protein>
    <submittedName>
        <fullName evidence="2">SPOR domain-containing protein</fullName>
    </submittedName>
</protein>
<dbReference type="PROSITE" id="PS51724">
    <property type="entry name" value="SPOR"/>
    <property type="match status" value="1"/>
</dbReference>
<dbReference type="SUPFAM" id="SSF110997">
    <property type="entry name" value="Sporulation related repeat"/>
    <property type="match status" value="1"/>
</dbReference>
<keyword evidence="3" id="KW-1185">Reference proteome</keyword>
<name>A0ABT0PF56_9GAMM</name>
<proteinExistence type="predicted"/>
<dbReference type="Proteomes" id="UP001203338">
    <property type="component" value="Unassembled WGS sequence"/>
</dbReference>
<dbReference type="InterPro" id="IPR036680">
    <property type="entry name" value="SPOR-like_sf"/>
</dbReference>
<dbReference type="InterPro" id="IPR007730">
    <property type="entry name" value="SPOR-like_dom"/>
</dbReference>
<dbReference type="EMBL" id="JAMFLX010000010">
    <property type="protein sequence ID" value="MCL6270018.1"/>
    <property type="molecule type" value="Genomic_DNA"/>
</dbReference>
<dbReference type="RefSeq" id="WP_249699162.1">
    <property type="nucleotide sequence ID" value="NZ_JAMFLX010000010.1"/>
</dbReference>
<comment type="caution">
    <text evidence="2">The sequence shown here is derived from an EMBL/GenBank/DDBJ whole genome shotgun (WGS) entry which is preliminary data.</text>
</comment>
<dbReference type="Gene3D" id="3.30.70.1070">
    <property type="entry name" value="Sporulation related repeat"/>
    <property type="match status" value="1"/>
</dbReference>
<accession>A0ABT0PF56</accession>
<feature type="domain" description="SPOR" evidence="1">
    <location>
        <begin position="69"/>
        <end position="147"/>
    </location>
</feature>
<evidence type="ECO:0000259" key="1">
    <source>
        <dbReference type="PROSITE" id="PS51724"/>
    </source>
</evidence>
<organism evidence="2 3">
    <name type="scientific">Parendozoicomonas callyspongiae</name>
    <dbReference type="NCBI Taxonomy" id="2942213"/>
    <lineage>
        <taxon>Bacteria</taxon>
        <taxon>Pseudomonadati</taxon>
        <taxon>Pseudomonadota</taxon>
        <taxon>Gammaproteobacteria</taxon>
        <taxon>Oceanospirillales</taxon>
        <taxon>Endozoicomonadaceae</taxon>
        <taxon>Parendozoicomonas</taxon>
    </lineage>
</organism>
<reference evidence="2 3" key="1">
    <citation type="submission" date="2022-05" db="EMBL/GenBank/DDBJ databases">
        <authorList>
            <person name="Park J.-S."/>
        </authorList>
    </citation>
    <scope>NUCLEOTIDE SEQUENCE [LARGE SCALE GENOMIC DNA]</scope>
    <source>
        <strain evidence="2 3">2012CJ34-2</strain>
    </source>
</reference>